<dbReference type="OrthoDB" id="4494979at2"/>
<dbReference type="AlphaFoldDB" id="D3F4K6"/>
<name>D3F4K6_CONWI</name>
<dbReference type="SUPFAM" id="SSF52467">
    <property type="entry name" value="DHS-like NAD/FAD-binding domain"/>
    <property type="match status" value="1"/>
</dbReference>
<dbReference type="Proteomes" id="UP000008229">
    <property type="component" value="Chromosome"/>
</dbReference>
<keyword evidence="2 3" id="KW-0786">Thiamine pyrophosphate</keyword>
<dbReference type="InterPro" id="IPR012001">
    <property type="entry name" value="Thiamin_PyroP_enz_TPP-bd_dom"/>
</dbReference>
<accession>D3F4K6</accession>
<evidence type="ECO:0000259" key="4">
    <source>
        <dbReference type="Pfam" id="PF00205"/>
    </source>
</evidence>
<evidence type="ECO:0000256" key="1">
    <source>
        <dbReference type="ARBA" id="ARBA00007812"/>
    </source>
</evidence>
<dbReference type="InterPro" id="IPR029061">
    <property type="entry name" value="THDP-binding"/>
</dbReference>
<dbReference type="EMBL" id="CP001854">
    <property type="protein sequence ID" value="ADB52463.1"/>
    <property type="molecule type" value="Genomic_DNA"/>
</dbReference>
<feature type="domain" description="Thiamine pyrophosphate enzyme central" evidence="4">
    <location>
        <begin position="201"/>
        <end position="340"/>
    </location>
</feature>
<dbReference type="Gene3D" id="3.40.50.970">
    <property type="match status" value="2"/>
</dbReference>
<dbReference type="GO" id="GO:0003984">
    <property type="term" value="F:acetolactate synthase activity"/>
    <property type="evidence" value="ECO:0007669"/>
    <property type="project" value="TreeGrafter"/>
</dbReference>
<feature type="domain" description="Thiamine pyrophosphate enzyme N-terminal TPP-binding" evidence="6">
    <location>
        <begin position="4"/>
        <end position="117"/>
    </location>
</feature>
<dbReference type="SUPFAM" id="SSF52518">
    <property type="entry name" value="Thiamin diphosphate-binding fold (THDP-binding)"/>
    <property type="match status" value="2"/>
</dbReference>
<evidence type="ECO:0000313" key="8">
    <source>
        <dbReference type="Proteomes" id="UP000008229"/>
    </source>
</evidence>
<feature type="domain" description="Thiamine pyrophosphate enzyme TPP-binding" evidence="5">
    <location>
        <begin position="402"/>
        <end position="555"/>
    </location>
</feature>
<dbReference type="eggNOG" id="COG0028">
    <property type="taxonomic scope" value="Bacteria"/>
</dbReference>
<gene>
    <name evidence="7" type="ordered locus">Cwoe_4046</name>
</gene>
<protein>
    <submittedName>
        <fullName evidence="7">Thiamine pyrophosphate protein central region</fullName>
    </submittedName>
</protein>
<evidence type="ECO:0000256" key="2">
    <source>
        <dbReference type="ARBA" id="ARBA00023052"/>
    </source>
</evidence>
<evidence type="ECO:0000256" key="3">
    <source>
        <dbReference type="RuleBase" id="RU362132"/>
    </source>
</evidence>
<dbReference type="KEGG" id="cwo:Cwoe_4046"/>
<dbReference type="Gene3D" id="3.40.50.1220">
    <property type="entry name" value="TPP-binding domain"/>
    <property type="match status" value="1"/>
</dbReference>
<dbReference type="CDD" id="cd00568">
    <property type="entry name" value="TPP_enzymes"/>
    <property type="match status" value="1"/>
</dbReference>
<dbReference type="GO" id="GO:0000287">
    <property type="term" value="F:magnesium ion binding"/>
    <property type="evidence" value="ECO:0007669"/>
    <property type="project" value="InterPro"/>
</dbReference>
<sequence length="587" mass="63117">MSSRTGGEIVADHLIAEGVPYVLGIPGHGDMGVFDAFKDRTDRIETIQVRHEQSAGHIADAYYRVKGEPLATITSIGPGSANMAMALATAYVDSQAMISITGAVQTYMDGCGVLQEIERQRDADFSSMLRPVVKRGFYPHRVDQVQRVMHRAFNSAVTGRPGPVHIELPIDVQSHAAEIPEIDLGNHRATHTVVHPDPDGIEQIAAILAGAKRPVILAGGGCIAARAHAELRSVAELLGAPVITTMMGKGVFPEDHPLCAQHTGANGTACGNQIARTADVILAIGTRFAEQNASSYQFGASYSMPGTTLLHVDVDPREIGKNYPTEVGVVSDARTGLAALHTALQERSLPDLTDYQAEVTAEREKWDAMVRGRWTANGLSLTKSLAALRELMPREGIVIASAGHPQIQAFQEYPAYEPRTWLTPGGYSTMGFTVPAAIGAKLAAPDVPVVGVAGDGDFLMTLQELALAVQLNLNVVYLVMNNAGWTSIRDFQRGLFGEDRAFFTEFRGRRGDLQTPDFTAIAQGFGATGIKVESFDQLKPALERALRTEGPVVVEAMQDRDPANTTGINSGYWDLPKPEYLTAEGAR</sequence>
<evidence type="ECO:0000259" key="6">
    <source>
        <dbReference type="Pfam" id="PF02776"/>
    </source>
</evidence>
<dbReference type="InterPro" id="IPR012000">
    <property type="entry name" value="Thiamin_PyroP_enz_cen_dom"/>
</dbReference>
<organism evidence="7 8">
    <name type="scientific">Conexibacter woesei (strain DSM 14684 / CCUG 47730 / CIP 108061 / JCM 11494 / NBRC 100937 / ID131577)</name>
    <dbReference type="NCBI Taxonomy" id="469383"/>
    <lineage>
        <taxon>Bacteria</taxon>
        <taxon>Bacillati</taxon>
        <taxon>Actinomycetota</taxon>
        <taxon>Thermoleophilia</taxon>
        <taxon>Solirubrobacterales</taxon>
        <taxon>Conexibacteraceae</taxon>
        <taxon>Conexibacter</taxon>
    </lineage>
</organism>
<dbReference type="STRING" id="469383.Cwoe_4046"/>
<dbReference type="PANTHER" id="PTHR18968:SF13">
    <property type="entry name" value="ACETOLACTATE SYNTHASE CATALYTIC SUBUNIT, MITOCHONDRIAL"/>
    <property type="match status" value="1"/>
</dbReference>
<evidence type="ECO:0000313" key="7">
    <source>
        <dbReference type="EMBL" id="ADB52463.1"/>
    </source>
</evidence>
<dbReference type="PANTHER" id="PTHR18968">
    <property type="entry name" value="THIAMINE PYROPHOSPHATE ENZYMES"/>
    <property type="match status" value="1"/>
</dbReference>
<dbReference type="GO" id="GO:0009099">
    <property type="term" value="P:L-valine biosynthetic process"/>
    <property type="evidence" value="ECO:0007669"/>
    <property type="project" value="TreeGrafter"/>
</dbReference>
<dbReference type="InterPro" id="IPR045229">
    <property type="entry name" value="TPP_enz"/>
</dbReference>
<dbReference type="InterPro" id="IPR029035">
    <property type="entry name" value="DHS-like_NAD/FAD-binding_dom"/>
</dbReference>
<reference evidence="7 8" key="1">
    <citation type="journal article" date="2010" name="Stand. Genomic Sci.">
        <title>Complete genome sequence of Conexibacter woesei type strain (ID131577).</title>
        <authorList>
            <person name="Pukall R."/>
            <person name="Lapidus A."/>
            <person name="Glavina Del Rio T."/>
            <person name="Copeland A."/>
            <person name="Tice H."/>
            <person name="Cheng J.-F."/>
            <person name="Lucas S."/>
            <person name="Chen F."/>
            <person name="Nolan M."/>
            <person name="Bruce D."/>
            <person name="Goodwin L."/>
            <person name="Pitluck S."/>
            <person name="Mavromatis K."/>
            <person name="Ivanova N."/>
            <person name="Ovchinnikova G."/>
            <person name="Pati A."/>
            <person name="Chen A."/>
            <person name="Palaniappan K."/>
            <person name="Land M."/>
            <person name="Hauser L."/>
            <person name="Chang Y.-J."/>
            <person name="Jeffries C.D."/>
            <person name="Chain P."/>
            <person name="Meincke L."/>
            <person name="Sims D."/>
            <person name="Brettin T."/>
            <person name="Detter J.C."/>
            <person name="Rohde M."/>
            <person name="Goeker M."/>
            <person name="Bristow J."/>
            <person name="Eisen J.A."/>
            <person name="Markowitz V."/>
            <person name="Kyrpides N.C."/>
            <person name="Klenk H.-P."/>
            <person name="Hugenholtz P."/>
        </authorList>
    </citation>
    <scope>NUCLEOTIDE SEQUENCE [LARGE SCALE GENOMIC DNA]</scope>
    <source>
        <strain evidence="8">DSM 14684 / CIP 108061 / JCM 11494 / NBRC 100937 / ID131577</strain>
    </source>
</reference>
<evidence type="ECO:0000259" key="5">
    <source>
        <dbReference type="Pfam" id="PF02775"/>
    </source>
</evidence>
<reference evidence="8" key="2">
    <citation type="submission" date="2010-01" db="EMBL/GenBank/DDBJ databases">
        <title>The complete genome of Conexibacter woesei DSM 14684.</title>
        <authorList>
            <consortium name="US DOE Joint Genome Institute (JGI-PGF)"/>
            <person name="Lucas S."/>
            <person name="Copeland A."/>
            <person name="Lapidus A."/>
            <person name="Glavina del Rio T."/>
            <person name="Dalin E."/>
            <person name="Tice H."/>
            <person name="Bruce D."/>
            <person name="Goodwin L."/>
            <person name="Pitluck S."/>
            <person name="Kyrpides N."/>
            <person name="Mavromatis K."/>
            <person name="Ivanova N."/>
            <person name="Mikhailova N."/>
            <person name="Chertkov O."/>
            <person name="Brettin T."/>
            <person name="Detter J.C."/>
            <person name="Han C."/>
            <person name="Larimer F."/>
            <person name="Land M."/>
            <person name="Hauser L."/>
            <person name="Markowitz V."/>
            <person name="Cheng J.-F."/>
            <person name="Hugenholtz P."/>
            <person name="Woyke T."/>
            <person name="Wu D."/>
            <person name="Pukall R."/>
            <person name="Steenblock K."/>
            <person name="Schneider S."/>
            <person name="Klenk H.-P."/>
            <person name="Eisen J.A."/>
        </authorList>
    </citation>
    <scope>NUCLEOTIDE SEQUENCE [LARGE SCALE GENOMIC DNA]</scope>
    <source>
        <strain evidence="8">DSM 14684 / CIP 108061 / JCM 11494 / NBRC 100937 / ID131577</strain>
    </source>
</reference>
<dbReference type="CDD" id="cd07035">
    <property type="entry name" value="TPP_PYR_POX_like"/>
    <property type="match status" value="1"/>
</dbReference>
<dbReference type="GO" id="GO:0009097">
    <property type="term" value="P:isoleucine biosynthetic process"/>
    <property type="evidence" value="ECO:0007669"/>
    <property type="project" value="TreeGrafter"/>
</dbReference>
<keyword evidence="8" id="KW-1185">Reference proteome</keyword>
<dbReference type="HOGENOM" id="CLU_013748_3_1_11"/>
<proteinExistence type="inferred from homology"/>
<dbReference type="Pfam" id="PF00205">
    <property type="entry name" value="TPP_enzyme_M"/>
    <property type="match status" value="1"/>
</dbReference>
<dbReference type="GO" id="GO:0030976">
    <property type="term" value="F:thiamine pyrophosphate binding"/>
    <property type="evidence" value="ECO:0007669"/>
    <property type="project" value="InterPro"/>
</dbReference>
<dbReference type="Pfam" id="PF02776">
    <property type="entry name" value="TPP_enzyme_N"/>
    <property type="match status" value="1"/>
</dbReference>
<dbReference type="InterPro" id="IPR011766">
    <property type="entry name" value="TPP_enzyme_TPP-bd"/>
</dbReference>
<dbReference type="RefSeq" id="WP_012935514.1">
    <property type="nucleotide sequence ID" value="NC_013739.1"/>
</dbReference>
<dbReference type="Pfam" id="PF02775">
    <property type="entry name" value="TPP_enzyme_C"/>
    <property type="match status" value="1"/>
</dbReference>
<dbReference type="GO" id="GO:0005948">
    <property type="term" value="C:acetolactate synthase complex"/>
    <property type="evidence" value="ECO:0007669"/>
    <property type="project" value="TreeGrafter"/>
</dbReference>
<dbReference type="GO" id="GO:0050660">
    <property type="term" value="F:flavin adenine dinucleotide binding"/>
    <property type="evidence" value="ECO:0007669"/>
    <property type="project" value="TreeGrafter"/>
</dbReference>
<comment type="similarity">
    <text evidence="1 3">Belongs to the TPP enzyme family.</text>
</comment>